<keyword evidence="3" id="KW-1185">Reference proteome</keyword>
<reference evidence="2 3" key="1">
    <citation type="journal article" date="2010" name="Cell">
        <title>The genome of Naegleria gruberi illuminates early eukaryotic versatility.</title>
        <authorList>
            <person name="Fritz-Laylin L.K."/>
            <person name="Prochnik S.E."/>
            <person name="Ginger M.L."/>
            <person name="Dacks J.B."/>
            <person name="Carpenter M.L."/>
            <person name="Field M.C."/>
            <person name="Kuo A."/>
            <person name="Paredez A."/>
            <person name="Chapman J."/>
            <person name="Pham J."/>
            <person name="Shu S."/>
            <person name="Neupane R."/>
            <person name="Cipriano M."/>
            <person name="Mancuso J."/>
            <person name="Tu H."/>
            <person name="Salamov A."/>
            <person name="Lindquist E."/>
            <person name="Shapiro H."/>
            <person name="Lucas S."/>
            <person name="Grigoriev I.V."/>
            <person name="Cande W.Z."/>
            <person name="Fulton C."/>
            <person name="Rokhsar D.S."/>
            <person name="Dawson S.C."/>
        </authorList>
    </citation>
    <scope>NUCLEOTIDE SEQUENCE [LARGE SCALE GENOMIC DNA]</scope>
    <source>
        <strain evidence="2 3">NEG-M</strain>
    </source>
</reference>
<dbReference type="PANTHER" id="PTHR45655:SF13">
    <property type="entry name" value="SOLUBLE GUANYLATE CYCLASE GCY-32-RELATED"/>
    <property type="match status" value="1"/>
</dbReference>
<dbReference type="Proteomes" id="UP000006671">
    <property type="component" value="Unassembled WGS sequence"/>
</dbReference>
<dbReference type="STRING" id="5762.D2W5E2"/>
<dbReference type="GeneID" id="8861836"/>
<evidence type="ECO:0000313" key="2">
    <source>
        <dbReference type="EMBL" id="EFC35710.1"/>
    </source>
</evidence>
<dbReference type="GO" id="GO:0004383">
    <property type="term" value="F:guanylate cyclase activity"/>
    <property type="evidence" value="ECO:0007669"/>
    <property type="project" value="TreeGrafter"/>
</dbReference>
<dbReference type="KEGG" id="ngr:NAEGRDRAFT_76633"/>
<protein>
    <submittedName>
        <fullName evidence="2">Predicted protein</fullName>
    </submittedName>
</protein>
<dbReference type="InParanoid" id="D2W5E2"/>
<name>D2W5E2_NAEGR</name>
<sequence length="129" mass="14558">MITTVNQFSESTGNSLQVRVGIHTSIGGDVIAAVVGKVKRTYDLFGSDVKIAQLMEMTGITNELHISNNTYKSIKSEKRKSLFIEKFKEGDEILMDKYAEPLQIPTNSWVTHNVLELLNRDKEKSIQQQ</sequence>
<organism evidence="3">
    <name type="scientific">Naegleria gruberi</name>
    <name type="common">Amoeba</name>
    <dbReference type="NCBI Taxonomy" id="5762"/>
    <lineage>
        <taxon>Eukaryota</taxon>
        <taxon>Discoba</taxon>
        <taxon>Heterolobosea</taxon>
        <taxon>Tetramitia</taxon>
        <taxon>Eutetramitia</taxon>
        <taxon>Vahlkampfiidae</taxon>
        <taxon>Naegleria</taxon>
    </lineage>
</organism>
<dbReference type="GO" id="GO:0019934">
    <property type="term" value="P:cGMP-mediated signaling"/>
    <property type="evidence" value="ECO:0007669"/>
    <property type="project" value="TreeGrafter"/>
</dbReference>
<dbReference type="PROSITE" id="PS50125">
    <property type="entry name" value="GUANYLATE_CYCLASE_2"/>
    <property type="match status" value="1"/>
</dbReference>
<dbReference type="AlphaFoldDB" id="D2W5E2"/>
<dbReference type="GO" id="GO:0008074">
    <property type="term" value="C:guanylate cyclase complex, soluble"/>
    <property type="evidence" value="ECO:0007669"/>
    <property type="project" value="TreeGrafter"/>
</dbReference>
<evidence type="ECO:0000259" key="1">
    <source>
        <dbReference type="PROSITE" id="PS50125"/>
    </source>
</evidence>
<dbReference type="InterPro" id="IPR029787">
    <property type="entry name" value="Nucleotide_cyclase"/>
</dbReference>
<dbReference type="PANTHER" id="PTHR45655">
    <property type="entry name" value="GUANYLATE CYCLASE SOLUBLE SUBUNIT BETA-2"/>
    <property type="match status" value="1"/>
</dbReference>
<dbReference type="RefSeq" id="XP_002668454.1">
    <property type="nucleotide sequence ID" value="XM_002668408.1"/>
</dbReference>
<feature type="domain" description="Guanylate cyclase" evidence="1">
    <location>
        <begin position="1"/>
        <end position="56"/>
    </location>
</feature>
<accession>D2W5E2</accession>
<dbReference type="SUPFAM" id="SSF55073">
    <property type="entry name" value="Nucleotide cyclase"/>
    <property type="match status" value="1"/>
</dbReference>
<dbReference type="Gene3D" id="3.30.70.1230">
    <property type="entry name" value="Nucleotide cyclase"/>
    <property type="match status" value="1"/>
</dbReference>
<dbReference type="EMBL" id="GG739058">
    <property type="protein sequence ID" value="EFC35710.1"/>
    <property type="molecule type" value="Genomic_DNA"/>
</dbReference>
<gene>
    <name evidence="2" type="ORF">NAEGRDRAFT_76633</name>
</gene>
<evidence type="ECO:0000313" key="3">
    <source>
        <dbReference type="Proteomes" id="UP000006671"/>
    </source>
</evidence>
<proteinExistence type="predicted"/>
<dbReference type="OrthoDB" id="6127067at2759"/>
<dbReference type="VEuPathDB" id="AmoebaDB:NAEGRDRAFT_76633"/>
<dbReference type="Pfam" id="PF00211">
    <property type="entry name" value="Guanylate_cyc"/>
    <property type="match status" value="1"/>
</dbReference>
<dbReference type="GO" id="GO:0070482">
    <property type="term" value="P:response to oxygen levels"/>
    <property type="evidence" value="ECO:0007669"/>
    <property type="project" value="TreeGrafter"/>
</dbReference>
<dbReference type="InterPro" id="IPR001054">
    <property type="entry name" value="A/G_cyclase"/>
</dbReference>